<dbReference type="EMBL" id="MCFN01000076">
    <property type="protein sequence ID" value="OXB65993.1"/>
    <property type="molecule type" value="Genomic_DNA"/>
</dbReference>
<dbReference type="GO" id="GO:0008083">
    <property type="term" value="F:growth factor activity"/>
    <property type="evidence" value="ECO:0007669"/>
    <property type="project" value="InterPro"/>
</dbReference>
<dbReference type="SMART" id="SM00442">
    <property type="entry name" value="FGF"/>
    <property type="match status" value="1"/>
</dbReference>
<evidence type="ECO:0000256" key="5">
    <source>
        <dbReference type="SAM" id="MobiDB-lite"/>
    </source>
</evidence>
<evidence type="ECO:0000256" key="4">
    <source>
        <dbReference type="ARBA" id="ARBA00023246"/>
    </source>
</evidence>
<dbReference type="PANTHER" id="PTHR11486">
    <property type="entry name" value="FIBROBLAST GROWTH FACTOR"/>
    <property type="match status" value="1"/>
</dbReference>
<feature type="region of interest" description="Disordered" evidence="5">
    <location>
        <begin position="39"/>
        <end position="69"/>
    </location>
</feature>
<dbReference type="AlphaFoldDB" id="A0A226NEL2"/>
<feature type="region of interest" description="Disordered" evidence="5">
    <location>
        <begin position="264"/>
        <end position="333"/>
    </location>
</feature>
<dbReference type="Gene3D" id="2.80.10.50">
    <property type="match status" value="1"/>
</dbReference>
<feature type="compositionally biased region" description="Pro residues" evidence="5">
    <location>
        <begin position="1"/>
        <end position="18"/>
    </location>
</feature>
<comment type="caution">
    <text evidence="7">The sequence shown here is derived from an EMBL/GenBank/DDBJ whole genome shotgun (WGS) entry which is preliminary data.</text>
</comment>
<evidence type="ECO:0000313" key="7">
    <source>
        <dbReference type="EMBL" id="OXB65993.1"/>
    </source>
</evidence>
<keyword evidence="4" id="KW-0497">Mitogen</keyword>
<evidence type="ECO:0000256" key="3">
    <source>
        <dbReference type="ARBA" id="ARBA00022782"/>
    </source>
</evidence>
<keyword evidence="3" id="KW-0221">Differentiation</keyword>
<feature type="region of interest" description="Disordered" evidence="5">
    <location>
        <begin position="1"/>
        <end position="20"/>
    </location>
</feature>
<gene>
    <name evidence="7" type="ORF">ASZ78_006648</name>
</gene>
<evidence type="ECO:0000256" key="6">
    <source>
        <dbReference type="SAM" id="SignalP"/>
    </source>
</evidence>
<keyword evidence="2" id="KW-0217">Developmental protein</keyword>
<dbReference type="PRINTS" id="PR00262">
    <property type="entry name" value="IL1HBGF"/>
</dbReference>
<comment type="similarity">
    <text evidence="1">Belongs to the heparin-binding growth factors family.</text>
</comment>
<evidence type="ECO:0000313" key="8">
    <source>
        <dbReference type="Proteomes" id="UP000198323"/>
    </source>
</evidence>
<accession>A0A226NEL2</accession>
<dbReference type="SUPFAM" id="SSF50353">
    <property type="entry name" value="Cytokine"/>
    <property type="match status" value="2"/>
</dbReference>
<organism evidence="7 8">
    <name type="scientific">Callipepla squamata</name>
    <name type="common">Scaled quail</name>
    <dbReference type="NCBI Taxonomy" id="9009"/>
    <lineage>
        <taxon>Eukaryota</taxon>
        <taxon>Metazoa</taxon>
        <taxon>Chordata</taxon>
        <taxon>Craniata</taxon>
        <taxon>Vertebrata</taxon>
        <taxon>Euteleostomi</taxon>
        <taxon>Archelosauria</taxon>
        <taxon>Archosauria</taxon>
        <taxon>Dinosauria</taxon>
        <taxon>Saurischia</taxon>
        <taxon>Theropoda</taxon>
        <taxon>Coelurosauria</taxon>
        <taxon>Aves</taxon>
        <taxon>Neognathae</taxon>
        <taxon>Galloanserae</taxon>
        <taxon>Galliformes</taxon>
        <taxon>Odontophoridae</taxon>
        <taxon>Callipepla</taxon>
    </lineage>
</organism>
<feature type="chain" id="PRO_5012398255" evidence="6">
    <location>
        <begin position="39"/>
        <end position="333"/>
    </location>
</feature>
<dbReference type="InterPro" id="IPR002209">
    <property type="entry name" value="Fibroblast_GF_fam"/>
</dbReference>
<evidence type="ECO:0000256" key="2">
    <source>
        <dbReference type="ARBA" id="ARBA00022473"/>
    </source>
</evidence>
<feature type="compositionally biased region" description="Low complexity" evidence="5">
    <location>
        <begin position="49"/>
        <end position="62"/>
    </location>
</feature>
<name>A0A226NEL2_CALSU</name>
<dbReference type="OrthoDB" id="9947297at2759"/>
<dbReference type="InterPro" id="IPR008996">
    <property type="entry name" value="IL1/FGF"/>
</dbReference>
<keyword evidence="6" id="KW-0732">Signal</keyword>
<dbReference type="GO" id="GO:0051781">
    <property type="term" value="P:positive regulation of cell division"/>
    <property type="evidence" value="ECO:0007669"/>
    <property type="project" value="UniProtKB-KW"/>
</dbReference>
<dbReference type="Pfam" id="PF00167">
    <property type="entry name" value="FGF"/>
    <property type="match status" value="1"/>
</dbReference>
<reference evidence="7 8" key="1">
    <citation type="submission" date="2016-07" db="EMBL/GenBank/DDBJ databases">
        <title>Disparate Historic Effective Population Sizes Predicted by Modern Levels of Genome Diversity for the Scaled Quail (Callipepla squamata) and the Northern Bobwhite (Colinus virginianus): Inferences from First and Second Generation Draft Genome Assemblies for Sympatric New World Quail.</title>
        <authorList>
            <person name="Oldeschulte D.L."/>
            <person name="Halley Y.A."/>
            <person name="Bhattarai E.K."/>
            <person name="Brashear W.A."/>
            <person name="Hill J."/>
            <person name="Metz R.P."/>
            <person name="Johnson C.D."/>
            <person name="Rollins D."/>
            <person name="Peterson M.J."/>
            <person name="Bickhart D.M."/>
            <person name="Decker J.E."/>
            <person name="Seabury C.M."/>
        </authorList>
    </citation>
    <scope>NUCLEOTIDE SEQUENCE [LARGE SCALE GENOMIC DNA]</scope>
    <source>
        <strain evidence="7 8">Texas</strain>
        <tissue evidence="7">Leg muscle</tissue>
    </source>
</reference>
<evidence type="ECO:0000256" key="1">
    <source>
        <dbReference type="ARBA" id="ARBA00007936"/>
    </source>
</evidence>
<keyword evidence="8" id="KW-1185">Reference proteome</keyword>
<feature type="signal peptide" evidence="6">
    <location>
        <begin position="1"/>
        <end position="38"/>
    </location>
</feature>
<dbReference type="Proteomes" id="UP000198323">
    <property type="component" value="Unassembled WGS sequence"/>
</dbReference>
<proteinExistence type="inferred from homology"/>
<dbReference type="GO" id="GO:0030154">
    <property type="term" value="P:cell differentiation"/>
    <property type="evidence" value="ECO:0007669"/>
    <property type="project" value="UniProtKB-KW"/>
</dbReference>
<dbReference type="STRING" id="9009.A0A226NEL2"/>
<sequence length="333" mass="36111">MPSPPPALPPPPPSPPPAGGMRPAFFFLLLLLALPARGRRERLPGGGHPSPSSSSSSSSPSSLTAAGPGRRRGRLYCRVGIGFHLQLHPDGRVDGAHAASPLSECRGRGPFVPAFWRSGLWQPRRAGRTEAERFSPGGSSLCPKPCSEPQLTGPGWGTNLRGSRTGILEIFAVSQGIVGIRGVFSNKFLAMSKKGKLHASAVWSVGGSPANFSYLCLQARFTAECQFRERFQENSYNTYASAVHRGQRSGRQWYVALNKRGKAKRGCSPRARPQHVSTHFLPRFRQPPPSQLAFTVARPEKKPPPPPPPPPKKMATARHGPGPGRYRLKFRFG</sequence>
<protein>
    <submittedName>
        <fullName evidence="7">Uncharacterized protein</fullName>
    </submittedName>
</protein>